<reference evidence="3" key="1">
    <citation type="submission" date="2023-07" db="EMBL/GenBank/DDBJ databases">
        <authorList>
            <person name="Kim M.K."/>
        </authorList>
    </citation>
    <scope>NUCLEOTIDE SEQUENCE</scope>
    <source>
        <strain evidence="3">ASUV-10-1</strain>
    </source>
</reference>
<keyword evidence="4" id="KW-1185">Reference proteome</keyword>
<proteinExistence type="predicted"/>
<name>A0ABT9BGR8_9BACT</name>
<organism evidence="3 4">
    <name type="scientific">Hymenobacter aranciens</name>
    <dbReference type="NCBI Taxonomy" id="3063996"/>
    <lineage>
        <taxon>Bacteria</taxon>
        <taxon>Pseudomonadati</taxon>
        <taxon>Bacteroidota</taxon>
        <taxon>Cytophagia</taxon>
        <taxon>Cytophagales</taxon>
        <taxon>Hymenobacteraceae</taxon>
        <taxon>Hymenobacter</taxon>
    </lineage>
</organism>
<protein>
    <recommendedName>
        <fullName evidence="5">DUF4386 family protein</fullName>
    </recommendedName>
</protein>
<feature type="transmembrane region" description="Helical" evidence="1">
    <location>
        <begin position="30"/>
        <end position="53"/>
    </location>
</feature>
<feature type="transmembrane region" description="Helical" evidence="1">
    <location>
        <begin position="195"/>
        <end position="216"/>
    </location>
</feature>
<comment type="caution">
    <text evidence="3">The sequence shown here is derived from an EMBL/GenBank/DDBJ whole genome shotgun (WGS) entry which is preliminary data.</text>
</comment>
<sequence>MKKLLLFLAFALLAPQLAHADALDSLGEVLLIGSSVLGMMLAAVLTMLTIWAYRQPARRGLRAGLFALLVPSVGVLLLLSNSRQDLRAPFTLAPELLEAAVWASVWLCAITIAREALSDGAQRTWTAVAVVALSMLLFMPIGWGQQALLSGTGNYHVFETLAYQVGIRVVAAVVGLTSWWLVLRQTAGFPTLDAAVRHTWWLVPAIAAGLDLAFYLTQLAFLNVRYSGGMQWDSVAGPALISMAVSWVVGVAALRLFPPGTLAAGK</sequence>
<dbReference type="EMBL" id="JAUQSY010000020">
    <property type="protein sequence ID" value="MDO7877447.1"/>
    <property type="molecule type" value="Genomic_DNA"/>
</dbReference>
<keyword evidence="1" id="KW-1133">Transmembrane helix</keyword>
<feature type="transmembrane region" description="Helical" evidence="1">
    <location>
        <begin position="163"/>
        <end position="183"/>
    </location>
</feature>
<accession>A0ABT9BGR8</accession>
<dbReference type="RefSeq" id="WP_305008881.1">
    <property type="nucleotide sequence ID" value="NZ_JAUQSY010000020.1"/>
</dbReference>
<feature type="transmembrane region" description="Helical" evidence="1">
    <location>
        <begin position="60"/>
        <end position="79"/>
    </location>
</feature>
<evidence type="ECO:0000313" key="4">
    <source>
        <dbReference type="Proteomes" id="UP001176429"/>
    </source>
</evidence>
<feature type="chain" id="PRO_5047374509" description="DUF4386 family protein" evidence="2">
    <location>
        <begin position="21"/>
        <end position="266"/>
    </location>
</feature>
<dbReference type="Proteomes" id="UP001176429">
    <property type="component" value="Unassembled WGS sequence"/>
</dbReference>
<feature type="signal peptide" evidence="2">
    <location>
        <begin position="1"/>
        <end position="20"/>
    </location>
</feature>
<keyword evidence="1" id="KW-0472">Membrane</keyword>
<feature type="transmembrane region" description="Helical" evidence="1">
    <location>
        <begin position="99"/>
        <end position="117"/>
    </location>
</feature>
<gene>
    <name evidence="3" type="ORF">Q5H93_22095</name>
</gene>
<feature type="transmembrane region" description="Helical" evidence="1">
    <location>
        <begin position="236"/>
        <end position="257"/>
    </location>
</feature>
<feature type="transmembrane region" description="Helical" evidence="1">
    <location>
        <begin position="124"/>
        <end position="143"/>
    </location>
</feature>
<evidence type="ECO:0008006" key="5">
    <source>
        <dbReference type="Google" id="ProtNLM"/>
    </source>
</evidence>
<keyword evidence="2" id="KW-0732">Signal</keyword>
<keyword evidence="1" id="KW-0812">Transmembrane</keyword>
<evidence type="ECO:0000256" key="2">
    <source>
        <dbReference type="SAM" id="SignalP"/>
    </source>
</evidence>
<evidence type="ECO:0000256" key="1">
    <source>
        <dbReference type="SAM" id="Phobius"/>
    </source>
</evidence>
<evidence type="ECO:0000313" key="3">
    <source>
        <dbReference type="EMBL" id="MDO7877447.1"/>
    </source>
</evidence>